<dbReference type="OrthoDB" id="10484103at2759"/>
<evidence type="ECO:0000313" key="3">
    <source>
        <dbReference type="Proteomes" id="UP000887013"/>
    </source>
</evidence>
<keyword evidence="3" id="KW-1185">Reference proteome</keyword>
<dbReference type="EMBL" id="BMAW01089913">
    <property type="protein sequence ID" value="GFS42170.1"/>
    <property type="molecule type" value="Genomic_DNA"/>
</dbReference>
<name>A0A8X6JX43_NEPPI</name>
<gene>
    <name evidence="2" type="ORF">NPIL_141911</name>
</gene>
<comment type="caution">
    <text evidence="2">The sequence shown here is derived from an EMBL/GenBank/DDBJ whole genome shotgun (WGS) entry which is preliminary data.</text>
</comment>
<sequence length="156" mass="17849">MPGWKSKVFPVEIGSWRKEGFFASGWDRLGFDEERDDEVRDRCAARVAVLHVREGRVLGWRKQQHVYWTSPSEKELVVRGKDCLLPRPGMFLERSPFLSSSLQTLESNPSVSGGDQDHVPAVHTPQQAPPHLPHPQEREEIHLRPFLSDPGNHTRV</sequence>
<feature type="compositionally biased region" description="Basic and acidic residues" evidence="1">
    <location>
        <begin position="134"/>
        <end position="143"/>
    </location>
</feature>
<feature type="compositionally biased region" description="Polar residues" evidence="1">
    <location>
        <begin position="103"/>
        <end position="113"/>
    </location>
</feature>
<evidence type="ECO:0000256" key="1">
    <source>
        <dbReference type="SAM" id="MobiDB-lite"/>
    </source>
</evidence>
<accession>A0A8X6JX43</accession>
<organism evidence="2 3">
    <name type="scientific">Nephila pilipes</name>
    <name type="common">Giant wood spider</name>
    <name type="synonym">Nephila maculata</name>
    <dbReference type="NCBI Taxonomy" id="299642"/>
    <lineage>
        <taxon>Eukaryota</taxon>
        <taxon>Metazoa</taxon>
        <taxon>Ecdysozoa</taxon>
        <taxon>Arthropoda</taxon>
        <taxon>Chelicerata</taxon>
        <taxon>Arachnida</taxon>
        <taxon>Araneae</taxon>
        <taxon>Araneomorphae</taxon>
        <taxon>Entelegynae</taxon>
        <taxon>Araneoidea</taxon>
        <taxon>Nephilidae</taxon>
        <taxon>Nephila</taxon>
    </lineage>
</organism>
<dbReference type="AlphaFoldDB" id="A0A8X6JX43"/>
<reference evidence="2" key="1">
    <citation type="submission" date="2020-08" db="EMBL/GenBank/DDBJ databases">
        <title>Multicomponent nature underlies the extraordinary mechanical properties of spider dragline silk.</title>
        <authorList>
            <person name="Kono N."/>
            <person name="Nakamura H."/>
            <person name="Mori M."/>
            <person name="Yoshida Y."/>
            <person name="Ohtoshi R."/>
            <person name="Malay A.D."/>
            <person name="Moran D.A.P."/>
            <person name="Tomita M."/>
            <person name="Numata K."/>
            <person name="Arakawa K."/>
        </authorList>
    </citation>
    <scope>NUCLEOTIDE SEQUENCE</scope>
</reference>
<protein>
    <submittedName>
        <fullName evidence="2">Uncharacterized protein</fullName>
    </submittedName>
</protein>
<feature type="region of interest" description="Disordered" evidence="1">
    <location>
        <begin position="103"/>
        <end position="156"/>
    </location>
</feature>
<evidence type="ECO:0000313" key="2">
    <source>
        <dbReference type="EMBL" id="GFS42170.1"/>
    </source>
</evidence>
<dbReference type="Proteomes" id="UP000887013">
    <property type="component" value="Unassembled WGS sequence"/>
</dbReference>
<proteinExistence type="predicted"/>